<evidence type="ECO:0000313" key="4">
    <source>
        <dbReference type="Proteomes" id="UP000032303"/>
    </source>
</evidence>
<feature type="region of interest" description="Disordered" evidence="2">
    <location>
        <begin position="126"/>
        <end position="153"/>
    </location>
</feature>
<dbReference type="PATRIC" id="fig|658445.3.peg.3616"/>
<protein>
    <recommendedName>
        <fullName evidence="5">Ccm2-related protein</fullName>
    </recommendedName>
</protein>
<dbReference type="Proteomes" id="UP000032303">
    <property type="component" value="Chromosome 2"/>
</dbReference>
<comment type="similarity">
    <text evidence="1">Belongs to the bactofilin family.</text>
</comment>
<sequence length="153" mass="16414">MGIFDKQSGAASQQTTTTVIAAGCDIQGEFKLSCDMQVDGIIEGTLKLEKGLIVSRSGSIKGEIWADKIIVNGQIEGVCRANAIEILDKGVVSGSIYCDNLSIDRGGKFFGTTHPAETQHVVEFTPKGKTDMKKAEQPASEKKPVEQKLKKAQ</sequence>
<keyword evidence="4" id="KW-1185">Reference proteome</keyword>
<evidence type="ECO:0000313" key="3">
    <source>
        <dbReference type="EMBL" id="AJR08365.1"/>
    </source>
</evidence>
<dbReference type="HOGENOM" id="CLU_072799_3_0_6"/>
<proteinExistence type="inferred from homology"/>
<dbReference type="KEGG" id="pgb:H744_2c1692"/>
<evidence type="ECO:0008006" key="5">
    <source>
        <dbReference type="Google" id="ProtNLM"/>
    </source>
</evidence>
<dbReference type="AlphaFoldDB" id="A0A0C5WZA1"/>
<name>A0A0C5WZA1_9GAMM</name>
<dbReference type="PANTHER" id="PTHR35024">
    <property type="entry name" value="HYPOTHETICAL CYTOSOLIC PROTEIN"/>
    <property type="match status" value="1"/>
</dbReference>
<evidence type="ECO:0000256" key="2">
    <source>
        <dbReference type="SAM" id="MobiDB-lite"/>
    </source>
</evidence>
<reference evidence="3 4" key="1">
    <citation type="submission" date="2013-05" db="EMBL/GenBank/DDBJ databases">
        <title>Complete genome sequence of the lipase-producing bacterium Photobacterium gaetbulicola Gung47.</title>
        <authorList>
            <person name="Kim Y.-O."/>
        </authorList>
    </citation>
    <scope>NUCLEOTIDE SEQUENCE [LARGE SCALE GENOMIC DNA]</scope>
    <source>
        <strain evidence="3 4">Gung47</strain>
    </source>
</reference>
<evidence type="ECO:0000256" key="1">
    <source>
        <dbReference type="ARBA" id="ARBA00044755"/>
    </source>
</evidence>
<organism evidence="3 4">
    <name type="scientific">Photobacterium gaetbulicola Gung47</name>
    <dbReference type="NCBI Taxonomy" id="658445"/>
    <lineage>
        <taxon>Bacteria</taxon>
        <taxon>Pseudomonadati</taxon>
        <taxon>Pseudomonadota</taxon>
        <taxon>Gammaproteobacteria</taxon>
        <taxon>Vibrionales</taxon>
        <taxon>Vibrionaceae</taxon>
        <taxon>Photobacterium</taxon>
    </lineage>
</organism>
<dbReference type="OrthoDB" id="5612117at2"/>
<dbReference type="Pfam" id="PF04519">
    <property type="entry name" value="Bactofilin"/>
    <property type="match status" value="1"/>
</dbReference>
<dbReference type="PANTHER" id="PTHR35024:SF4">
    <property type="entry name" value="POLYMER-FORMING CYTOSKELETAL PROTEIN"/>
    <property type="match status" value="1"/>
</dbReference>
<dbReference type="PROSITE" id="PS51257">
    <property type="entry name" value="PROKAR_LIPOPROTEIN"/>
    <property type="match status" value="1"/>
</dbReference>
<dbReference type="STRING" id="658445.H744_2c1692"/>
<accession>A0A0C5WZA1</accession>
<dbReference type="EMBL" id="CP005974">
    <property type="protein sequence ID" value="AJR08365.1"/>
    <property type="molecule type" value="Genomic_DNA"/>
</dbReference>
<dbReference type="InterPro" id="IPR007607">
    <property type="entry name" value="BacA/B"/>
</dbReference>
<gene>
    <name evidence="3" type="ORF">H744_2c1692</name>
</gene>